<reference evidence="9 10" key="1">
    <citation type="submission" date="2018-09" db="EMBL/GenBank/DDBJ databases">
        <title>Murine metabolic-syndrome-specific gut microbial biobank.</title>
        <authorList>
            <person name="Liu C."/>
        </authorList>
    </citation>
    <scope>NUCLEOTIDE SEQUENCE [LARGE SCALE GENOMIC DNA]</scope>
    <source>
        <strain evidence="9 10">0.1xD8-82</strain>
    </source>
</reference>
<dbReference type="Proteomes" id="UP000280696">
    <property type="component" value="Unassembled WGS sequence"/>
</dbReference>
<dbReference type="InterPro" id="IPR051322">
    <property type="entry name" value="AA_ABC_Transporter_Permease"/>
</dbReference>
<evidence type="ECO:0000256" key="1">
    <source>
        <dbReference type="ARBA" id="ARBA00004651"/>
    </source>
</evidence>
<dbReference type="CDD" id="cd06261">
    <property type="entry name" value="TM_PBP2"/>
    <property type="match status" value="1"/>
</dbReference>
<sequence length="236" mass="25517">MSLYKYSFWDVLMHSFSAEVWAQVLPAISETMYMVGVSSVFVLVFGIILGLVLVMTSKEGLVPCNIVHTILGAVINCFRSLPQVIIIIVMLPVARALVGKSYGSNACIISLVASCVPLFARLVESSLLEIDKGKIEAAKAMGSGNMRILFTIMVPETLPSLIRAFTNAVVIVISMTALAGSFGAGGIGYIAVTYGYTRFQHDLLFATIIVLIVIVQAVQIVGDTFSKIILKKRHLI</sequence>
<keyword evidence="6 7" id="KW-0472">Membrane</keyword>
<dbReference type="GO" id="GO:0005886">
    <property type="term" value="C:plasma membrane"/>
    <property type="evidence" value="ECO:0007669"/>
    <property type="project" value="UniProtKB-SubCell"/>
</dbReference>
<feature type="transmembrane region" description="Helical" evidence="7">
    <location>
        <begin position="203"/>
        <end position="222"/>
    </location>
</feature>
<dbReference type="AlphaFoldDB" id="A0A3A9AM83"/>
<protein>
    <submittedName>
        <fullName evidence="9">ABC transporter permease</fullName>
    </submittedName>
</protein>
<evidence type="ECO:0000313" key="10">
    <source>
        <dbReference type="Proteomes" id="UP000280696"/>
    </source>
</evidence>
<dbReference type="GO" id="GO:0048473">
    <property type="term" value="P:D-methionine transmembrane transport"/>
    <property type="evidence" value="ECO:0007669"/>
    <property type="project" value="TreeGrafter"/>
</dbReference>
<dbReference type="InterPro" id="IPR000515">
    <property type="entry name" value="MetI-like"/>
</dbReference>
<evidence type="ECO:0000259" key="8">
    <source>
        <dbReference type="PROSITE" id="PS50928"/>
    </source>
</evidence>
<accession>A0A3A9AM83</accession>
<dbReference type="SUPFAM" id="SSF161098">
    <property type="entry name" value="MetI-like"/>
    <property type="match status" value="1"/>
</dbReference>
<evidence type="ECO:0000313" key="9">
    <source>
        <dbReference type="EMBL" id="RKI92438.1"/>
    </source>
</evidence>
<dbReference type="InterPro" id="IPR035906">
    <property type="entry name" value="MetI-like_sf"/>
</dbReference>
<dbReference type="EMBL" id="RAYQ01000005">
    <property type="protein sequence ID" value="RKI92438.1"/>
    <property type="molecule type" value="Genomic_DNA"/>
</dbReference>
<feature type="transmembrane region" description="Helical" evidence="7">
    <location>
        <begin position="66"/>
        <end position="90"/>
    </location>
</feature>
<keyword evidence="5 7" id="KW-1133">Transmembrane helix</keyword>
<dbReference type="PANTHER" id="PTHR30450">
    <property type="entry name" value="ABC TRANSPORTER PERMEASE"/>
    <property type="match status" value="1"/>
</dbReference>
<feature type="domain" description="ABC transmembrane type-1" evidence="8">
    <location>
        <begin position="28"/>
        <end position="222"/>
    </location>
</feature>
<evidence type="ECO:0000256" key="2">
    <source>
        <dbReference type="ARBA" id="ARBA00022448"/>
    </source>
</evidence>
<feature type="transmembrane region" description="Helical" evidence="7">
    <location>
        <begin position="168"/>
        <end position="191"/>
    </location>
</feature>
<evidence type="ECO:0000256" key="7">
    <source>
        <dbReference type="RuleBase" id="RU363032"/>
    </source>
</evidence>
<feature type="transmembrane region" description="Helical" evidence="7">
    <location>
        <begin position="102"/>
        <end position="123"/>
    </location>
</feature>
<feature type="transmembrane region" description="Helical" evidence="7">
    <location>
        <begin position="32"/>
        <end position="54"/>
    </location>
</feature>
<dbReference type="Pfam" id="PF00528">
    <property type="entry name" value="BPD_transp_1"/>
    <property type="match status" value="1"/>
</dbReference>
<dbReference type="RefSeq" id="WP_120468218.1">
    <property type="nucleotide sequence ID" value="NZ_CATAJS010000097.1"/>
</dbReference>
<dbReference type="PANTHER" id="PTHR30450:SF1">
    <property type="entry name" value="D-METHIONINE TRANSPORT SYSTEM PERMEASE PROTEIN METI-RELATED"/>
    <property type="match status" value="1"/>
</dbReference>
<comment type="subcellular location">
    <subcellularLocation>
        <location evidence="1 7">Cell membrane</location>
        <topology evidence="1 7">Multi-pass membrane protein</topology>
    </subcellularLocation>
</comment>
<comment type="similarity">
    <text evidence="7">Belongs to the binding-protein-dependent transport system permease family.</text>
</comment>
<organism evidence="9 10">
    <name type="scientific">Parablautia intestinalis</name>
    <dbReference type="NCBI Taxonomy" id="2320100"/>
    <lineage>
        <taxon>Bacteria</taxon>
        <taxon>Bacillati</taxon>
        <taxon>Bacillota</taxon>
        <taxon>Clostridia</taxon>
        <taxon>Lachnospirales</taxon>
        <taxon>Lachnospiraceae</taxon>
        <taxon>Parablautia</taxon>
    </lineage>
</organism>
<dbReference type="PROSITE" id="PS50928">
    <property type="entry name" value="ABC_TM1"/>
    <property type="match status" value="1"/>
</dbReference>
<comment type="caution">
    <text evidence="9">The sequence shown here is derived from an EMBL/GenBank/DDBJ whole genome shotgun (WGS) entry which is preliminary data.</text>
</comment>
<keyword evidence="10" id="KW-1185">Reference proteome</keyword>
<evidence type="ECO:0000256" key="3">
    <source>
        <dbReference type="ARBA" id="ARBA00022475"/>
    </source>
</evidence>
<dbReference type="Gene3D" id="1.10.3720.10">
    <property type="entry name" value="MetI-like"/>
    <property type="match status" value="1"/>
</dbReference>
<evidence type="ECO:0000256" key="4">
    <source>
        <dbReference type="ARBA" id="ARBA00022692"/>
    </source>
</evidence>
<keyword evidence="3" id="KW-1003">Cell membrane</keyword>
<keyword evidence="2 7" id="KW-0813">Transport</keyword>
<name>A0A3A9AM83_9FIRM</name>
<gene>
    <name evidence="9" type="ORF">D7V94_07150</name>
</gene>
<evidence type="ECO:0000256" key="6">
    <source>
        <dbReference type="ARBA" id="ARBA00023136"/>
    </source>
</evidence>
<dbReference type="OrthoDB" id="9793490at2"/>
<evidence type="ECO:0000256" key="5">
    <source>
        <dbReference type="ARBA" id="ARBA00022989"/>
    </source>
</evidence>
<keyword evidence="4 7" id="KW-0812">Transmembrane</keyword>
<proteinExistence type="inferred from homology"/>